<gene>
    <name evidence="2" type="ORF">CTHT_0033110</name>
</gene>
<dbReference type="EMBL" id="GL988041">
    <property type="protein sequence ID" value="EGS21453.1"/>
    <property type="molecule type" value="Genomic_DNA"/>
</dbReference>
<sequence>MNQNPIEVGSDMSREATDCNEQEATVDTYGRDSRLCSDVPSPLHIKKRFSVQPDDSDHDIWSRSSVANVASNAGIASPPEQPGDDSPLTIPKRRADGNRWAAAQVISRGSGSAIAVPSKHDRHAPRPTRTPEGVCLRQADRDATLLAGASMVEQQRATSLTNPCQLKNAACRLLSPRSKRSSLVLPIQQYSSGDTEGSGSDKACFMVEPVLPATPDPPRRPKSAFEPMSHPALLPTWYHSDADRPTTQVSWLQTSRPKDCASSPNPSLLQTPILAPHIFVYPETPSLDEETLSFWAAVVLSTRICQAGAVVQHIHDTGKGSGSPSAVTRYGYLYDVSLEILPTSQSALIEVLDDPECMNPARQNPDDLIQDLEHHLAGVETEYLQIRVKYRHSAFPGSTVLAAGMSEPGVKPDVGAEGVVNVETILQTMATATIRRHTSSSLWSWRPIGEDDSSPFFEMLASH</sequence>
<dbReference type="HOGENOM" id="CLU_590506_0_0_1"/>
<evidence type="ECO:0000256" key="1">
    <source>
        <dbReference type="SAM" id="MobiDB-lite"/>
    </source>
</evidence>
<dbReference type="eggNOG" id="ENOG502RKIG">
    <property type="taxonomic scope" value="Eukaryota"/>
</dbReference>
<feature type="region of interest" description="Disordered" evidence="1">
    <location>
        <begin position="1"/>
        <end position="25"/>
    </location>
</feature>
<name>G0S5I8_CHATD</name>
<proteinExistence type="predicted"/>
<dbReference type="KEGG" id="cthr:CTHT_0033110"/>
<feature type="region of interest" description="Disordered" evidence="1">
    <location>
        <begin position="71"/>
        <end position="92"/>
    </location>
</feature>
<dbReference type="OrthoDB" id="5213862at2759"/>
<protein>
    <submittedName>
        <fullName evidence="2">Uncharacterized protein</fullName>
    </submittedName>
</protein>
<dbReference type="RefSeq" id="XP_006693749.1">
    <property type="nucleotide sequence ID" value="XM_006693686.1"/>
</dbReference>
<feature type="region of interest" description="Disordered" evidence="1">
    <location>
        <begin position="110"/>
        <end position="132"/>
    </location>
</feature>
<dbReference type="AlphaFoldDB" id="G0S5I8"/>
<evidence type="ECO:0000313" key="3">
    <source>
        <dbReference type="Proteomes" id="UP000008066"/>
    </source>
</evidence>
<dbReference type="Proteomes" id="UP000008066">
    <property type="component" value="Unassembled WGS sequence"/>
</dbReference>
<accession>G0S5I8</accession>
<dbReference type="GeneID" id="18257349"/>
<organism evidence="3">
    <name type="scientific">Chaetomium thermophilum (strain DSM 1495 / CBS 144.50 / IMI 039719)</name>
    <name type="common">Thermochaetoides thermophila</name>
    <dbReference type="NCBI Taxonomy" id="759272"/>
    <lineage>
        <taxon>Eukaryota</taxon>
        <taxon>Fungi</taxon>
        <taxon>Dikarya</taxon>
        <taxon>Ascomycota</taxon>
        <taxon>Pezizomycotina</taxon>
        <taxon>Sordariomycetes</taxon>
        <taxon>Sordariomycetidae</taxon>
        <taxon>Sordariales</taxon>
        <taxon>Chaetomiaceae</taxon>
        <taxon>Thermochaetoides</taxon>
    </lineage>
</organism>
<reference evidence="2 3" key="1">
    <citation type="journal article" date="2011" name="Cell">
        <title>Insight into structure and assembly of the nuclear pore complex by utilizing the genome of a eukaryotic thermophile.</title>
        <authorList>
            <person name="Amlacher S."/>
            <person name="Sarges P."/>
            <person name="Flemming D."/>
            <person name="van Noort V."/>
            <person name="Kunze R."/>
            <person name="Devos D.P."/>
            <person name="Arumugam M."/>
            <person name="Bork P."/>
            <person name="Hurt E."/>
        </authorList>
    </citation>
    <scope>NUCLEOTIDE SEQUENCE [LARGE SCALE GENOMIC DNA]</scope>
    <source>
        <strain evidence="3">DSM 1495 / CBS 144.50 / IMI 039719</strain>
    </source>
</reference>
<evidence type="ECO:0000313" key="2">
    <source>
        <dbReference type="EMBL" id="EGS21453.1"/>
    </source>
</evidence>
<keyword evidence="3" id="KW-1185">Reference proteome</keyword>